<dbReference type="RefSeq" id="WP_305012265.1">
    <property type="nucleotide sequence ID" value="NZ_JAUQSX010000007.1"/>
</dbReference>
<dbReference type="SUPFAM" id="SSF109604">
    <property type="entry name" value="HD-domain/PDEase-like"/>
    <property type="match status" value="1"/>
</dbReference>
<name>A0ABT9ACK2_9BACT</name>
<evidence type="ECO:0000313" key="2">
    <source>
        <dbReference type="Proteomes" id="UP001167796"/>
    </source>
</evidence>
<protein>
    <submittedName>
        <fullName evidence="1">Uncharacterized protein</fullName>
    </submittedName>
</protein>
<gene>
    <name evidence="1" type="ORF">Q5H92_14555</name>
</gene>
<keyword evidence="2" id="KW-1185">Reference proteome</keyword>
<sequence>MEDTGITYNDLKQTTNEEIAEVAYLLQTPKGRNRKERHCDAYYQEMATNREAVYVKVADRIANTQYSLDQGSSMFTKYQQEYPHFQTFLRLAWPELEPMWQHLDHLYSYKPYPTPV</sequence>
<proteinExistence type="predicted"/>
<dbReference type="Proteomes" id="UP001167796">
    <property type="component" value="Unassembled WGS sequence"/>
</dbReference>
<evidence type="ECO:0000313" key="1">
    <source>
        <dbReference type="EMBL" id="MDO7847588.1"/>
    </source>
</evidence>
<comment type="caution">
    <text evidence="1">The sequence shown here is derived from an EMBL/GenBank/DDBJ whole genome shotgun (WGS) entry which is preliminary data.</text>
</comment>
<accession>A0ABT9ACK2</accession>
<reference evidence="1" key="1">
    <citation type="submission" date="2023-07" db="EMBL/GenBank/DDBJ databases">
        <authorList>
            <person name="Kim M.K."/>
        </authorList>
    </citation>
    <scope>NUCLEOTIDE SEQUENCE</scope>
    <source>
        <strain evidence="1">M29</strain>
    </source>
</reference>
<dbReference type="EMBL" id="JAUQSX010000007">
    <property type="protein sequence ID" value="MDO7847588.1"/>
    <property type="molecule type" value="Genomic_DNA"/>
</dbReference>
<organism evidence="1 2">
    <name type="scientific">Hymenobacter mellowenesis</name>
    <dbReference type="NCBI Taxonomy" id="3063995"/>
    <lineage>
        <taxon>Bacteria</taxon>
        <taxon>Pseudomonadati</taxon>
        <taxon>Bacteroidota</taxon>
        <taxon>Cytophagia</taxon>
        <taxon>Cytophagales</taxon>
        <taxon>Hymenobacteraceae</taxon>
        <taxon>Hymenobacter</taxon>
    </lineage>
</organism>
<dbReference type="Gene3D" id="1.10.3210.10">
    <property type="entry name" value="Hypothetical protein af1432"/>
    <property type="match status" value="1"/>
</dbReference>